<gene>
    <name evidence="1" type="ordered locus">Tbd_2599</name>
</gene>
<organism evidence="1 2">
    <name type="scientific">Thiobacillus denitrificans (strain ATCC 25259 / T1)</name>
    <dbReference type="NCBI Taxonomy" id="292415"/>
    <lineage>
        <taxon>Bacteria</taxon>
        <taxon>Pseudomonadati</taxon>
        <taxon>Pseudomonadota</taxon>
        <taxon>Betaproteobacteria</taxon>
        <taxon>Nitrosomonadales</taxon>
        <taxon>Thiobacillaceae</taxon>
        <taxon>Thiobacillus</taxon>
    </lineage>
</organism>
<dbReference type="EMBL" id="CP000116">
    <property type="protein sequence ID" value="AAZ98552.1"/>
    <property type="molecule type" value="Genomic_DNA"/>
</dbReference>
<dbReference type="AlphaFoldDB" id="Q3SFQ4"/>
<dbReference type="STRING" id="292415.Tbd_2599"/>
<dbReference type="HOGENOM" id="CLU_158704_0_0_4"/>
<evidence type="ECO:0000313" key="2">
    <source>
        <dbReference type="Proteomes" id="UP000008291"/>
    </source>
</evidence>
<dbReference type="OrthoDB" id="9791200at2"/>
<dbReference type="Proteomes" id="UP000008291">
    <property type="component" value="Chromosome"/>
</dbReference>
<dbReference type="KEGG" id="tbd:Tbd_2599"/>
<dbReference type="eggNOG" id="ENOG5032WAV">
    <property type="taxonomic scope" value="Bacteria"/>
</dbReference>
<reference evidence="1 2" key="1">
    <citation type="journal article" date="2006" name="J. Bacteriol.">
        <title>The genome sequence of the obligately chemolithoautotrophic, facultatively anaerobic bacterium Thiobacillus denitrificans.</title>
        <authorList>
            <person name="Beller H.R."/>
            <person name="Chain P.S."/>
            <person name="Letain T.E."/>
            <person name="Chakicherla A."/>
            <person name="Larimer F.W."/>
            <person name="Richardson P.M."/>
            <person name="Coleman M.A."/>
            <person name="Wood A.P."/>
            <person name="Kelly D.P."/>
        </authorList>
    </citation>
    <scope>NUCLEOTIDE SEQUENCE [LARGE SCALE GENOMIC DNA]</scope>
    <source>
        <strain evidence="1 2">ATCC 25259</strain>
    </source>
</reference>
<name>Q3SFQ4_THIDA</name>
<accession>Q3SFQ4</accession>
<evidence type="ECO:0000313" key="1">
    <source>
        <dbReference type="EMBL" id="AAZ98552.1"/>
    </source>
</evidence>
<sequence>MNKTMTYPGYHQDKHGVTTLGRIVLDAWLFGFLPETEDCAGWQLGQMQVLADKIEAEWDKYGNLPSRLPPELRERHTALYAAATERARKKGWDPELGDDD</sequence>
<proteinExistence type="predicted"/>
<protein>
    <submittedName>
        <fullName evidence="1">Uncharacterized protein</fullName>
    </submittedName>
</protein>
<keyword evidence="2" id="KW-1185">Reference proteome</keyword>
<dbReference type="RefSeq" id="WP_011313111.1">
    <property type="nucleotide sequence ID" value="NC_007404.1"/>
</dbReference>